<keyword evidence="2 5" id="KW-0690">Ribosome biogenesis</keyword>
<dbReference type="OrthoDB" id="9788191at2"/>
<comment type="caution">
    <text evidence="8">The sequence shown here is derived from an EMBL/GenBank/DDBJ whole genome shotgun (WGS) entry which is preliminary data.</text>
</comment>
<dbReference type="Pfam" id="PF24986">
    <property type="entry name" value="PRC_RimM"/>
    <property type="match status" value="1"/>
</dbReference>
<proteinExistence type="inferred from homology"/>
<evidence type="ECO:0000256" key="4">
    <source>
        <dbReference type="ARBA" id="ARBA00023186"/>
    </source>
</evidence>
<dbReference type="Gene3D" id="2.40.30.60">
    <property type="entry name" value="RimM"/>
    <property type="match status" value="1"/>
</dbReference>
<dbReference type="GO" id="GO:0005737">
    <property type="term" value="C:cytoplasm"/>
    <property type="evidence" value="ECO:0007669"/>
    <property type="project" value="UniProtKB-SubCell"/>
</dbReference>
<dbReference type="SUPFAM" id="SSF50447">
    <property type="entry name" value="Translation proteins"/>
    <property type="match status" value="1"/>
</dbReference>
<evidence type="ECO:0000256" key="2">
    <source>
        <dbReference type="ARBA" id="ARBA00022517"/>
    </source>
</evidence>
<evidence type="ECO:0000259" key="6">
    <source>
        <dbReference type="Pfam" id="PF01782"/>
    </source>
</evidence>
<comment type="domain">
    <text evidence="5">The PRC barrel domain binds ribosomal protein uS19.</text>
</comment>
<dbReference type="PANTHER" id="PTHR33692">
    <property type="entry name" value="RIBOSOME MATURATION FACTOR RIMM"/>
    <property type="match status" value="1"/>
</dbReference>
<accession>A0A2T4K030</accession>
<keyword evidence="1 5" id="KW-0963">Cytoplasm</keyword>
<keyword evidence="9" id="KW-1185">Reference proteome</keyword>
<dbReference type="GO" id="GO:0005840">
    <property type="term" value="C:ribosome"/>
    <property type="evidence" value="ECO:0007669"/>
    <property type="project" value="InterPro"/>
</dbReference>
<keyword evidence="3 5" id="KW-0698">rRNA processing</keyword>
<sequence length="169" mass="17653">MPNPDLICVGAIAGSFGVKGEVRLKSFCADPDDIASYGPLFTENGAHSYKVTLTRPVANGVGARLSGVTTKEQADALKGTSLYVSREKLPSLGDDEFYHADLIGLEVRDTGGAAMGRVIAVHNHGATDLLEVGGPALKEPLLIPFTRAIVPTVDLASGRIVADLPEGLE</sequence>
<feature type="domain" description="Ribosome maturation factor RimM PRC barrel" evidence="7">
    <location>
        <begin position="100"/>
        <end position="168"/>
    </location>
</feature>
<comment type="function">
    <text evidence="5">An accessory protein needed during the final step in the assembly of 30S ribosomal subunit, possibly for assembly of the head region. Essential for efficient processing of 16S rRNA. May be needed both before and after RbfA during the maturation of 16S rRNA. It has affinity for free ribosomal 30S subunits but not for 70S ribosomes.</text>
</comment>
<evidence type="ECO:0000256" key="3">
    <source>
        <dbReference type="ARBA" id="ARBA00022552"/>
    </source>
</evidence>
<dbReference type="HAMAP" id="MF_00014">
    <property type="entry name" value="Ribosome_mat_RimM"/>
    <property type="match status" value="1"/>
</dbReference>
<name>A0A2T4K030_9RHOB</name>
<dbReference type="GO" id="GO:0006364">
    <property type="term" value="P:rRNA processing"/>
    <property type="evidence" value="ECO:0007669"/>
    <property type="project" value="UniProtKB-UniRule"/>
</dbReference>
<comment type="subcellular location">
    <subcellularLocation>
        <location evidence="5">Cytoplasm</location>
    </subcellularLocation>
</comment>
<dbReference type="NCBIfam" id="TIGR02273">
    <property type="entry name" value="16S_RimM"/>
    <property type="match status" value="1"/>
</dbReference>
<dbReference type="PANTHER" id="PTHR33692:SF1">
    <property type="entry name" value="RIBOSOME MATURATION FACTOR RIMM"/>
    <property type="match status" value="1"/>
</dbReference>
<dbReference type="InterPro" id="IPR036976">
    <property type="entry name" value="RimM_N_sf"/>
</dbReference>
<dbReference type="RefSeq" id="WP_107662113.1">
    <property type="nucleotide sequence ID" value="NZ_PZKG01000003.1"/>
</dbReference>
<evidence type="ECO:0000259" key="7">
    <source>
        <dbReference type="Pfam" id="PF24986"/>
    </source>
</evidence>
<comment type="subunit">
    <text evidence="5">Binds ribosomal protein uS19.</text>
</comment>
<dbReference type="InterPro" id="IPR011033">
    <property type="entry name" value="PRC_barrel-like_sf"/>
</dbReference>
<reference evidence="8 9" key="1">
    <citation type="submission" date="2018-03" db="EMBL/GenBank/DDBJ databases">
        <title>Cereibacter changlensis.</title>
        <authorList>
            <person name="Meyer T.E."/>
            <person name="Miller S."/>
            <person name="Lodha T."/>
            <person name="Gandham S."/>
            <person name="Chintalapati S."/>
            <person name="Chintalapati V.R."/>
        </authorList>
    </citation>
    <scope>NUCLEOTIDE SEQUENCE [LARGE SCALE GENOMIC DNA]</scope>
    <source>
        <strain evidence="8 9">JA139</strain>
    </source>
</reference>
<dbReference type="InterPro" id="IPR056792">
    <property type="entry name" value="PRC_RimM"/>
</dbReference>
<evidence type="ECO:0000256" key="1">
    <source>
        <dbReference type="ARBA" id="ARBA00022490"/>
    </source>
</evidence>
<gene>
    <name evidence="5 8" type="primary">rimM</name>
    <name evidence="8" type="ORF">C5F48_01375</name>
</gene>
<evidence type="ECO:0000256" key="5">
    <source>
        <dbReference type="HAMAP-Rule" id="MF_00014"/>
    </source>
</evidence>
<dbReference type="InterPro" id="IPR011961">
    <property type="entry name" value="RimM"/>
</dbReference>
<protein>
    <recommendedName>
        <fullName evidence="5">Ribosome maturation factor RimM</fullName>
    </recommendedName>
</protein>
<dbReference type="InterPro" id="IPR009000">
    <property type="entry name" value="Transl_B-barrel_sf"/>
</dbReference>
<dbReference type="GO" id="GO:0042274">
    <property type="term" value="P:ribosomal small subunit biogenesis"/>
    <property type="evidence" value="ECO:0007669"/>
    <property type="project" value="UniProtKB-UniRule"/>
</dbReference>
<dbReference type="GO" id="GO:0043022">
    <property type="term" value="F:ribosome binding"/>
    <property type="evidence" value="ECO:0007669"/>
    <property type="project" value="InterPro"/>
</dbReference>
<keyword evidence="4 5" id="KW-0143">Chaperone</keyword>
<dbReference type="InterPro" id="IPR002676">
    <property type="entry name" value="RimM_N"/>
</dbReference>
<dbReference type="Proteomes" id="UP000241010">
    <property type="component" value="Unassembled WGS sequence"/>
</dbReference>
<organism evidence="8 9">
    <name type="scientific">Cereibacter changlensis JA139</name>
    <dbReference type="NCBI Taxonomy" id="1188249"/>
    <lineage>
        <taxon>Bacteria</taxon>
        <taxon>Pseudomonadati</taxon>
        <taxon>Pseudomonadota</taxon>
        <taxon>Alphaproteobacteria</taxon>
        <taxon>Rhodobacterales</taxon>
        <taxon>Paracoccaceae</taxon>
        <taxon>Cereibacter</taxon>
    </lineage>
</organism>
<feature type="domain" description="RimM N-terminal" evidence="6">
    <location>
        <begin position="8"/>
        <end position="87"/>
    </location>
</feature>
<evidence type="ECO:0000313" key="8">
    <source>
        <dbReference type="EMBL" id="PTE23522.1"/>
    </source>
</evidence>
<dbReference type="SUPFAM" id="SSF50346">
    <property type="entry name" value="PRC-barrel domain"/>
    <property type="match status" value="1"/>
</dbReference>
<dbReference type="Gene3D" id="2.30.30.240">
    <property type="entry name" value="PRC-barrel domain"/>
    <property type="match status" value="1"/>
</dbReference>
<evidence type="ECO:0000313" key="9">
    <source>
        <dbReference type="Proteomes" id="UP000241010"/>
    </source>
</evidence>
<dbReference type="AlphaFoldDB" id="A0A2T4K030"/>
<dbReference type="EMBL" id="PZKG01000003">
    <property type="protein sequence ID" value="PTE23522.1"/>
    <property type="molecule type" value="Genomic_DNA"/>
</dbReference>
<dbReference type="Pfam" id="PF01782">
    <property type="entry name" value="RimM"/>
    <property type="match status" value="1"/>
</dbReference>
<comment type="similarity">
    <text evidence="5">Belongs to the RimM family.</text>
</comment>